<dbReference type="InterPro" id="IPR029063">
    <property type="entry name" value="SAM-dependent_MTases_sf"/>
</dbReference>
<dbReference type="PANTHER" id="PTHR45036">
    <property type="entry name" value="METHYLTRANSFERASE LIKE 7B"/>
    <property type="match status" value="1"/>
</dbReference>
<reference evidence="2 3" key="1">
    <citation type="submission" date="2021-03" db="EMBL/GenBank/DDBJ databases">
        <title>Genomic Encyclopedia of Type Strains, Phase IV (KMG-IV): sequencing the most valuable type-strain genomes for metagenomic binning, comparative biology and taxonomic classification.</title>
        <authorList>
            <person name="Goeker M."/>
        </authorList>
    </citation>
    <scope>NUCLEOTIDE SEQUENCE [LARGE SCALE GENOMIC DNA]</scope>
    <source>
        <strain evidence="2 3">DSM 21085</strain>
    </source>
</reference>
<dbReference type="PANTHER" id="PTHR45036:SF1">
    <property type="entry name" value="METHYLTRANSFERASE LIKE 7A"/>
    <property type="match status" value="1"/>
</dbReference>
<evidence type="ECO:0000313" key="2">
    <source>
        <dbReference type="EMBL" id="MBP1949949.1"/>
    </source>
</evidence>
<dbReference type="InterPro" id="IPR013216">
    <property type="entry name" value="Methyltransf_11"/>
</dbReference>
<organism evidence="2 3">
    <name type="scientific">Virgibacillus litoralis</name>
    <dbReference type="NCBI Taxonomy" id="578221"/>
    <lineage>
        <taxon>Bacteria</taxon>
        <taxon>Bacillati</taxon>
        <taxon>Bacillota</taxon>
        <taxon>Bacilli</taxon>
        <taxon>Bacillales</taxon>
        <taxon>Bacillaceae</taxon>
        <taxon>Virgibacillus</taxon>
    </lineage>
</organism>
<accession>A0ABS4HH74</accession>
<dbReference type="RefSeq" id="WP_245251719.1">
    <property type="nucleotide sequence ID" value="NZ_JAGGKK010000016.1"/>
</dbReference>
<dbReference type="Gene3D" id="3.40.50.150">
    <property type="entry name" value="Vaccinia Virus protein VP39"/>
    <property type="match status" value="1"/>
</dbReference>
<protein>
    <submittedName>
        <fullName evidence="2">Ubiquinone/menaquinone biosynthesis C-methylase UbiE</fullName>
    </submittedName>
</protein>
<dbReference type="SUPFAM" id="SSF53335">
    <property type="entry name" value="S-adenosyl-L-methionine-dependent methyltransferases"/>
    <property type="match status" value="1"/>
</dbReference>
<feature type="domain" description="Methyltransferase type 11" evidence="1">
    <location>
        <begin position="43"/>
        <end position="137"/>
    </location>
</feature>
<dbReference type="InterPro" id="IPR052356">
    <property type="entry name" value="Thiol_S-MT"/>
</dbReference>
<name>A0ABS4HH74_9BACI</name>
<dbReference type="EMBL" id="JAGGKK010000016">
    <property type="protein sequence ID" value="MBP1949949.1"/>
    <property type="molecule type" value="Genomic_DNA"/>
</dbReference>
<dbReference type="Proteomes" id="UP001519328">
    <property type="component" value="Unassembled WGS sequence"/>
</dbReference>
<comment type="caution">
    <text evidence="2">The sequence shown here is derived from an EMBL/GenBank/DDBJ whole genome shotgun (WGS) entry which is preliminary data.</text>
</comment>
<dbReference type="CDD" id="cd02440">
    <property type="entry name" value="AdoMet_MTases"/>
    <property type="match status" value="1"/>
</dbReference>
<dbReference type="Pfam" id="PF08241">
    <property type="entry name" value="Methyltransf_11"/>
    <property type="match status" value="1"/>
</dbReference>
<keyword evidence="2" id="KW-0830">Ubiquinone</keyword>
<gene>
    <name evidence="2" type="ORF">J2Z82_002905</name>
</gene>
<evidence type="ECO:0000259" key="1">
    <source>
        <dbReference type="Pfam" id="PF08241"/>
    </source>
</evidence>
<sequence length="202" mass="22787">MNRHTDIIKKRYDRISSVFDVMDHMIRSSWREELLGNLDGDILEVGVGTGSNLPYYPSNANVTGIDFSPKMLAKAYGKIDKTEAAIRLKEMDAQQMDFPDNMFDVVVSTCVFCSVPDPVAGFKEIRRVVKPNGKIVMLEHMRSEHPFAARILDAVNPLTVRIVGANVNRKTIENIEKAGLTVEEQNYLMTSIMRKLVLTPDK</sequence>
<proteinExistence type="predicted"/>
<keyword evidence="3" id="KW-1185">Reference proteome</keyword>
<evidence type="ECO:0000313" key="3">
    <source>
        <dbReference type="Proteomes" id="UP001519328"/>
    </source>
</evidence>